<dbReference type="EMBL" id="GBXM01063192">
    <property type="protein sequence ID" value="JAH45385.1"/>
    <property type="molecule type" value="Transcribed_RNA"/>
</dbReference>
<reference evidence="1" key="2">
    <citation type="journal article" date="2015" name="Fish Shellfish Immunol.">
        <title>Early steps in the European eel (Anguilla anguilla)-Vibrio vulnificus interaction in the gills: Role of the RtxA13 toxin.</title>
        <authorList>
            <person name="Callol A."/>
            <person name="Pajuelo D."/>
            <person name="Ebbesson L."/>
            <person name="Teles M."/>
            <person name="MacKenzie S."/>
            <person name="Amaro C."/>
        </authorList>
    </citation>
    <scope>NUCLEOTIDE SEQUENCE</scope>
</reference>
<proteinExistence type="predicted"/>
<dbReference type="EMBL" id="GBXM01101825">
    <property type="protein sequence ID" value="JAH06752.1"/>
    <property type="molecule type" value="Transcribed_RNA"/>
</dbReference>
<protein>
    <submittedName>
        <fullName evidence="1">Uncharacterized protein</fullName>
    </submittedName>
</protein>
<sequence>MKMLDERHLRAQLSVTKTGKMIPLKRK</sequence>
<reference evidence="1" key="1">
    <citation type="submission" date="2014-11" db="EMBL/GenBank/DDBJ databases">
        <authorList>
            <person name="Amaro Gonzalez C."/>
        </authorList>
    </citation>
    <scope>NUCLEOTIDE SEQUENCE</scope>
</reference>
<organism evidence="1">
    <name type="scientific">Anguilla anguilla</name>
    <name type="common">European freshwater eel</name>
    <name type="synonym">Muraena anguilla</name>
    <dbReference type="NCBI Taxonomy" id="7936"/>
    <lineage>
        <taxon>Eukaryota</taxon>
        <taxon>Metazoa</taxon>
        <taxon>Chordata</taxon>
        <taxon>Craniata</taxon>
        <taxon>Vertebrata</taxon>
        <taxon>Euteleostomi</taxon>
        <taxon>Actinopterygii</taxon>
        <taxon>Neopterygii</taxon>
        <taxon>Teleostei</taxon>
        <taxon>Anguilliformes</taxon>
        <taxon>Anguillidae</taxon>
        <taxon>Anguilla</taxon>
    </lineage>
</organism>
<name>A0A0E9PR57_ANGAN</name>
<evidence type="ECO:0000313" key="1">
    <source>
        <dbReference type="EMBL" id="JAH06752.1"/>
    </source>
</evidence>
<accession>A0A0E9PR57</accession>
<dbReference type="AlphaFoldDB" id="A0A0E9PR57"/>